<keyword evidence="12" id="KW-1185">Reference proteome</keyword>
<name>A0ABR2CLK2_9ROSI</name>
<dbReference type="InterPro" id="IPR000315">
    <property type="entry name" value="Znf_B-box"/>
</dbReference>
<evidence type="ECO:0000256" key="7">
    <source>
        <dbReference type="PROSITE-ProRule" id="PRU00024"/>
    </source>
</evidence>
<accession>A0ABR2CLK2</accession>
<evidence type="ECO:0000256" key="6">
    <source>
        <dbReference type="ARBA" id="ARBA00023242"/>
    </source>
</evidence>
<dbReference type="Pfam" id="PF00643">
    <property type="entry name" value="zf-B_box"/>
    <property type="match status" value="1"/>
</dbReference>
<evidence type="ECO:0000259" key="9">
    <source>
        <dbReference type="PROSITE" id="PS50119"/>
    </source>
</evidence>
<keyword evidence="6 8" id="KW-0539">Nucleus</keyword>
<keyword evidence="4 7" id="KW-0863">Zinc-finger</keyword>
<evidence type="ECO:0000256" key="1">
    <source>
        <dbReference type="ARBA" id="ARBA00004123"/>
    </source>
</evidence>
<evidence type="ECO:0000313" key="11">
    <source>
        <dbReference type="EMBL" id="KAK8520516.1"/>
    </source>
</evidence>
<evidence type="ECO:0000259" key="10">
    <source>
        <dbReference type="PROSITE" id="PS51017"/>
    </source>
</evidence>
<comment type="caution">
    <text evidence="11">The sequence shown here is derived from an EMBL/GenBank/DDBJ whole genome shotgun (WGS) entry which is preliminary data.</text>
</comment>
<dbReference type="EMBL" id="JBBPBM010000049">
    <property type="protein sequence ID" value="KAK8520516.1"/>
    <property type="molecule type" value="Genomic_DNA"/>
</dbReference>
<dbReference type="PROSITE" id="PS50119">
    <property type="entry name" value="ZF_BBOX"/>
    <property type="match status" value="1"/>
</dbReference>
<comment type="similarity">
    <text evidence="2">Belongs to the CONSTANS family.</text>
</comment>
<gene>
    <name evidence="11" type="ORF">V6N12_004451</name>
</gene>
<sequence length="280" mass="31202">MMETERIWMCEVCEQAPVAFTCKADAAALCVACDADIHSANHLARRHHRFPVDPFLNASSCQQEDVLGSWLLPKLTMETNQIKTGDLGFSETDPFIDLEYHSSFHPQQQAMDTVVPVQIKPATTIPVLGNEIENSFQHKLPTFSCRSQSISHSVSSSSSLEFGVVSDGNFLSDISYPLGGALIDPSIAISAETSNDQAAQSGGMNREARVLRYREKRKNRKYEKTVRYASRKAYAETRPRIKGRFVKRTQVDHHMYNSAAAAIGFTSHTHCGVVPYFEGR</sequence>
<keyword evidence="3" id="KW-0479">Metal-binding</keyword>
<organism evidence="11 12">
    <name type="scientific">Hibiscus sabdariffa</name>
    <name type="common">roselle</name>
    <dbReference type="NCBI Taxonomy" id="183260"/>
    <lineage>
        <taxon>Eukaryota</taxon>
        <taxon>Viridiplantae</taxon>
        <taxon>Streptophyta</taxon>
        <taxon>Embryophyta</taxon>
        <taxon>Tracheophyta</taxon>
        <taxon>Spermatophyta</taxon>
        <taxon>Magnoliopsida</taxon>
        <taxon>eudicotyledons</taxon>
        <taxon>Gunneridae</taxon>
        <taxon>Pentapetalae</taxon>
        <taxon>rosids</taxon>
        <taxon>malvids</taxon>
        <taxon>Malvales</taxon>
        <taxon>Malvaceae</taxon>
        <taxon>Malvoideae</taxon>
        <taxon>Hibiscus</taxon>
    </lineage>
</organism>
<dbReference type="Pfam" id="PF06203">
    <property type="entry name" value="CCT"/>
    <property type="match status" value="1"/>
</dbReference>
<dbReference type="PROSITE" id="PS51017">
    <property type="entry name" value="CCT"/>
    <property type="match status" value="1"/>
</dbReference>
<reference evidence="11 12" key="1">
    <citation type="journal article" date="2024" name="G3 (Bethesda)">
        <title>Genome assembly of Hibiscus sabdariffa L. provides insights into metabolisms of medicinal natural products.</title>
        <authorList>
            <person name="Kim T."/>
        </authorList>
    </citation>
    <scope>NUCLEOTIDE SEQUENCE [LARGE SCALE GENOMIC DNA]</scope>
    <source>
        <strain evidence="11">TK-2024</strain>
        <tissue evidence="11">Old leaves</tissue>
    </source>
</reference>
<dbReference type="SMART" id="SM00336">
    <property type="entry name" value="BBOX"/>
    <property type="match status" value="1"/>
</dbReference>
<evidence type="ECO:0000256" key="3">
    <source>
        <dbReference type="ARBA" id="ARBA00022723"/>
    </source>
</evidence>
<evidence type="ECO:0000256" key="8">
    <source>
        <dbReference type="PROSITE-ProRule" id="PRU00357"/>
    </source>
</evidence>
<dbReference type="PANTHER" id="PTHR31319:SF53">
    <property type="entry name" value="ZINC FINGER PROTEIN CONSTANS-LIKE 5"/>
    <property type="match status" value="1"/>
</dbReference>
<keyword evidence="5" id="KW-0862">Zinc</keyword>
<dbReference type="InterPro" id="IPR010402">
    <property type="entry name" value="CCT_domain"/>
</dbReference>
<dbReference type="CDD" id="cd19821">
    <property type="entry name" value="Bbox1_BBX-like"/>
    <property type="match status" value="1"/>
</dbReference>
<evidence type="ECO:0000313" key="12">
    <source>
        <dbReference type="Proteomes" id="UP001472677"/>
    </source>
</evidence>
<evidence type="ECO:0000256" key="4">
    <source>
        <dbReference type="ARBA" id="ARBA00022771"/>
    </source>
</evidence>
<dbReference type="InterPro" id="IPR049808">
    <property type="entry name" value="CONSTANS-like_Bbox1"/>
</dbReference>
<proteinExistence type="inferred from homology"/>
<evidence type="ECO:0000256" key="5">
    <source>
        <dbReference type="ARBA" id="ARBA00022833"/>
    </source>
</evidence>
<feature type="domain" description="B box-type" evidence="9">
    <location>
        <begin position="5"/>
        <end position="52"/>
    </location>
</feature>
<evidence type="ECO:0000256" key="2">
    <source>
        <dbReference type="ARBA" id="ARBA00010024"/>
    </source>
</evidence>
<dbReference type="PANTHER" id="PTHR31319">
    <property type="entry name" value="ZINC FINGER PROTEIN CONSTANS-LIKE 4"/>
    <property type="match status" value="1"/>
</dbReference>
<protein>
    <submittedName>
        <fullName evidence="11">Uncharacterized protein</fullName>
    </submittedName>
</protein>
<dbReference type="Proteomes" id="UP001472677">
    <property type="component" value="Unassembled WGS sequence"/>
</dbReference>
<comment type="subcellular location">
    <subcellularLocation>
        <location evidence="1 8">Nucleus</location>
    </subcellularLocation>
</comment>
<dbReference type="InterPro" id="IPR045281">
    <property type="entry name" value="CONSTANS-like"/>
</dbReference>
<feature type="domain" description="CCT" evidence="10">
    <location>
        <begin position="206"/>
        <end position="248"/>
    </location>
</feature>